<keyword evidence="5" id="KW-0949">S-adenosyl-L-methionine</keyword>
<keyword evidence="4 7" id="KW-0808">Transferase</keyword>
<evidence type="ECO:0000313" key="7">
    <source>
        <dbReference type="EMBL" id="SIQ81182.1"/>
    </source>
</evidence>
<evidence type="ECO:0000259" key="6">
    <source>
        <dbReference type="PROSITE" id="PS50123"/>
    </source>
</evidence>
<dbReference type="InterPro" id="IPR000780">
    <property type="entry name" value="CheR_MeTrfase"/>
</dbReference>
<dbReference type="AlphaFoldDB" id="A0A1N6VTJ2"/>
<dbReference type="PIRSF" id="PIRSF000410">
    <property type="entry name" value="CheR"/>
    <property type="match status" value="1"/>
</dbReference>
<comment type="catalytic activity">
    <reaction evidence="1">
        <text>L-glutamyl-[protein] + S-adenosyl-L-methionine = [protein]-L-glutamate 5-O-methyl ester + S-adenosyl-L-homocysteine</text>
        <dbReference type="Rhea" id="RHEA:24452"/>
        <dbReference type="Rhea" id="RHEA-COMP:10208"/>
        <dbReference type="Rhea" id="RHEA-COMP:10311"/>
        <dbReference type="ChEBI" id="CHEBI:29973"/>
        <dbReference type="ChEBI" id="CHEBI:57856"/>
        <dbReference type="ChEBI" id="CHEBI:59789"/>
        <dbReference type="ChEBI" id="CHEBI:82795"/>
        <dbReference type="EC" id="2.1.1.80"/>
    </reaction>
</comment>
<sequence>MKVKKEDIELLNQLLSTEIGISISDDKSSMLELRLSKRIKELKLKNVNHYLDYIAGEEEEKNILFNLLTTNYTKFFREKFHFELLFKKIIPGILENKSKIRIWSAGCSTGEEPYTIAMMLAKNDLKYSIIATDINTEVLKYARGGIYNKQKIKNINSEYLHNYFRKGVGKYKGYYKIKKSIRERISFKKLNLNSSFSAEFSKDFDIIFCRNVLIYFENEKKKQVLRELKKTMIDGGYLVLGHSESIDLSIKDNLGWRKIGKNSYQKLS</sequence>
<keyword evidence="3 7" id="KW-0489">Methyltransferase</keyword>
<dbReference type="Proteomes" id="UP000185669">
    <property type="component" value="Unassembled WGS sequence"/>
</dbReference>
<dbReference type="RefSeq" id="WP_084566126.1">
    <property type="nucleotide sequence ID" value="NZ_FTNC01000008.1"/>
</dbReference>
<evidence type="ECO:0000256" key="1">
    <source>
        <dbReference type="ARBA" id="ARBA00001541"/>
    </source>
</evidence>
<dbReference type="GO" id="GO:0008983">
    <property type="term" value="F:protein-glutamate O-methyltransferase activity"/>
    <property type="evidence" value="ECO:0007669"/>
    <property type="project" value="UniProtKB-EC"/>
</dbReference>
<dbReference type="SMART" id="SM00138">
    <property type="entry name" value="MeTrc"/>
    <property type="match status" value="1"/>
</dbReference>
<dbReference type="Gene3D" id="3.40.50.150">
    <property type="entry name" value="Vaccinia Virus protein VP39"/>
    <property type="match status" value="1"/>
</dbReference>
<dbReference type="InterPro" id="IPR036804">
    <property type="entry name" value="CheR_N_sf"/>
</dbReference>
<protein>
    <recommendedName>
        <fullName evidence="2">protein-glutamate O-methyltransferase</fullName>
        <ecNumber evidence="2">2.1.1.80</ecNumber>
    </recommendedName>
</protein>
<reference evidence="8" key="1">
    <citation type="submission" date="2017-01" db="EMBL/GenBank/DDBJ databases">
        <authorList>
            <person name="Varghese N."/>
            <person name="Submissions S."/>
        </authorList>
    </citation>
    <scope>NUCLEOTIDE SEQUENCE [LARGE SCALE GENOMIC DNA]</scope>
    <source>
        <strain evidence="8">ATCC 700103</strain>
    </source>
</reference>
<evidence type="ECO:0000256" key="2">
    <source>
        <dbReference type="ARBA" id="ARBA00012534"/>
    </source>
</evidence>
<evidence type="ECO:0000256" key="4">
    <source>
        <dbReference type="ARBA" id="ARBA00022679"/>
    </source>
</evidence>
<dbReference type="InterPro" id="IPR050903">
    <property type="entry name" value="Bact_Chemotaxis_MeTrfase"/>
</dbReference>
<dbReference type="EC" id="2.1.1.80" evidence="2"/>
<dbReference type="Pfam" id="PF03705">
    <property type="entry name" value="CheR_N"/>
    <property type="match status" value="1"/>
</dbReference>
<evidence type="ECO:0000256" key="3">
    <source>
        <dbReference type="ARBA" id="ARBA00022603"/>
    </source>
</evidence>
<dbReference type="OrthoDB" id="9816309at2"/>
<evidence type="ECO:0000313" key="8">
    <source>
        <dbReference type="Proteomes" id="UP000185669"/>
    </source>
</evidence>
<dbReference type="InterPro" id="IPR026024">
    <property type="entry name" value="Chemotaxis_MeTrfase_CheR"/>
</dbReference>
<dbReference type="STRING" id="56779.SAMN05421834_108104"/>
<dbReference type="EMBL" id="FTNC01000008">
    <property type="protein sequence ID" value="SIQ81182.1"/>
    <property type="molecule type" value="Genomic_DNA"/>
</dbReference>
<dbReference type="Gene3D" id="1.10.155.10">
    <property type="entry name" value="Chemotaxis receptor methyltransferase CheR, N-terminal domain"/>
    <property type="match status" value="1"/>
</dbReference>
<organism evidence="7 8">
    <name type="scientific">Halanaerobium kushneri</name>
    <dbReference type="NCBI Taxonomy" id="56779"/>
    <lineage>
        <taxon>Bacteria</taxon>
        <taxon>Bacillati</taxon>
        <taxon>Bacillota</taxon>
        <taxon>Clostridia</taxon>
        <taxon>Halanaerobiales</taxon>
        <taxon>Halanaerobiaceae</taxon>
        <taxon>Halanaerobium</taxon>
    </lineage>
</organism>
<dbReference type="Pfam" id="PF01739">
    <property type="entry name" value="CheR"/>
    <property type="match status" value="1"/>
</dbReference>
<dbReference type="PRINTS" id="PR00996">
    <property type="entry name" value="CHERMTFRASE"/>
</dbReference>
<dbReference type="InterPro" id="IPR022642">
    <property type="entry name" value="CheR_C"/>
</dbReference>
<evidence type="ECO:0000256" key="5">
    <source>
        <dbReference type="ARBA" id="ARBA00022691"/>
    </source>
</evidence>
<accession>A0A1N6VTJ2</accession>
<gene>
    <name evidence="7" type="ORF">SAMN05421834_108104</name>
</gene>
<dbReference type="SUPFAM" id="SSF47757">
    <property type="entry name" value="Chemotaxis receptor methyltransferase CheR, N-terminal domain"/>
    <property type="match status" value="1"/>
</dbReference>
<proteinExistence type="predicted"/>
<dbReference type="PROSITE" id="PS50123">
    <property type="entry name" value="CHER"/>
    <property type="match status" value="1"/>
</dbReference>
<dbReference type="PANTHER" id="PTHR24422">
    <property type="entry name" value="CHEMOTAXIS PROTEIN METHYLTRANSFERASE"/>
    <property type="match status" value="1"/>
</dbReference>
<dbReference type="SUPFAM" id="SSF53335">
    <property type="entry name" value="S-adenosyl-L-methionine-dependent methyltransferases"/>
    <property type="match status" value="1"/>
</dbReference>
<dbReference type="PANTHER" id="PTHR24422:SF10">
    <property type="entry name" value="CHEMOTAXIS PROTEIN METHYLTRANSFERASE 2"/>
    <property type="match status" value="1"/>
</dbReference>
<dbReference type="InterPro" id="IPR022641">
    <property type="entry name" value="CheR_N"/>
</dbReference>
<dbReference type="InterPro" id="IPR029063">
    <property type="entry name" value="SAM-dependent_MTases_sf"/>
</dbReference>
<feature type="domain" description="CheR-type methyltransferase" evidence="6">
    <location>
        <begin position="1"/>
        <end position="268"/>
    </location>
</feature>
<dbReference type="GO" id="GO:0032259">
    <property type="term" value="P:methylation"/>
    <property type="evidence" value="ECO:0007669"/>
    <property type="project" value="UniProtKB-KW"/>
</dbReference>
<name>A0A1N6VTJ2_9FIRM</name>
<keyword evidence="8" id="KW-1185">Reference proteome</keyword>